<keyword evidence="1" id="KW-0472">Membrane</keyword>
<accession>A0A8C0VWS7</accession>
<sequence length="92" mass="10569">MKPEKLTPFWSSYSLSGSIISSVLVLFFRVCNTFMNFPSVFPIDASSTVKKKKRLLMIREDWGRQIFESKRENLIPAREGVRETVPPSVSTK</sequence>
<feature type="transmembrane region" description="Helical" evidence="1">
    <location>
        <begin position="12"/>
        <end position="31"/>
    </location>
</feature>
<protein>
    <submittedName>
        <fullName evidence="2">Uncharacterized protein</fullName>
    </submittedName>
</protein>
<dbReference type="AlphaFoldDB" id="A0A8C0VWS7"/>
<keyword evidence="1" id="KW-0812">Transmembrane</keyword>
<evidence type="ECO:0000313" key="2">
    <source>
        <dbReference type="Ensembl" id="ENSCCNP00000001428.1"/>
    </source>
</evidence>
<name>A0A8C0VWS7_CASCN</name>
<evidence type="ECO:0000256" key="1">
    <source>
        <dbReference type="SAM" id="Phobius"/>
    </source>
</evidence>
<proteinExistence type="predicted"/>
<dbReference type="Ensembl" id="ENSCCNT00000001907.1">
    <property type="protein sequence ID" value="ENSCCNP00000001428.1"/>
    <property type="gene ID" value="ENSCCNG00000001592.1"/>
</dbReference>
<organism evidence="2">
    <name type="scientific">Castor canadensis</name>
    <name type="common">American beaver</name>
    <dbReference type="NCBI Taxonomy" id="51338"/>
    <lineage>
        <taxon>Eukaryota</taxon>
        <taxon>Metazoa</taxon>
        <taxon>Chordata</taxon>
        <taxon>Craniata</taxon>
        <taxon>Vertebrata</taxon>
        <taxon>Euteleostomi</taxon>
        <taxon>Mammalia</taxon>
        <taxon>Eutheria</taxon>
        <taxon>Euarchontoglires</taxon>
        <taxon>Glires</taxon>
        <taxon>Rodentia</taxon>
        <taxon>Castorimorpha</taxon>
        <taxon>Castoridae</taxon>
        <taxon>Castor</taxon>
    </lineage>
</organism>
<reference evidence="2" key="1">
    <citation type="submission" date="2023-09" db="UniProtKB">
        <authorList>
            <consortium name="Ensembl"/>
        </authorList>
    </citation>
    <scope>IDENTIFICATION</scope>
</reference>
<keyword evidence="1" id="KW-1133">Transmembrane helix</keyword>